<feature type="compositionally biased region" description="Basic and acidic residues" evidence="6">
    <location>
        <begin position="528"/>
        <end position="538"/>
    </location>
</feature>
<dbReference type="InterPro" id="IPR017998">
    <property type="entry name" value="Chaperone_TCP-1"/>
</dbReference>
<dbReference type="EMBL" id="DRVT01000032">
    <property type="protein sequence ID" value="HHI49054.1"/>
    <property type="molecule type" value="Genomic_DNA"/>
</dbReference>
<dbReference type="NCBIfam" id="NF041083">
    <property type="entry name" value="thermosome_beta"/>
    <property type="match status" value="1"/>
</dbReference>
<dbReference type="Gene3D" id="1.10.560.10">
    <property type="entry name" value="GroEL-like equatorial domain"/>
    <property type="match status" value="1"/>
</dbReference>
<protein>
    <submittedName>
        <fullName evidence="7">Thermosome subunit</fullName>
    </submittedName>
</protein>
<feature type="region of interest" description="Disordered" evidence="6">
    <location>
        <begin position="527"/>
        <end position="552"/>
    </location>
</feature>
<dbReference type="SUPFAM" id="SSF54849">
    <property type="entry name" value="GroEL-intermediate domain like"/>
    <property type="match status" value="1"/>
</dbReference>
<dbReference type="AlphaFoldDB" id="A0A7J3UZ49"/>
<evidence type="ECO:0000256" key="5">
    <source>
        <dbReference type="RuleBase" id="RU004187"/>
    </source>
</evidence>
<organism evidence="7">
    <name type="scientific">Candidatus Methanosuratincola petrocarbonis</name>
    <name type="common">ex Vanwonterghem et al. 2016</name>
    <dbReference type="NCBI Taxonomy" id="1867261"/>
    <lineage>
        <taxon>Archaea</taxon>
        <taxon>Thermoproteota</taxon>
        <taxon>Methanosuratincolia</taxon>
        <taxon>Candidatus Methanomethylicales</taxon>
        <taxon>Candidatus Methanomethylicaceae</taxon>
        <taxon>Candidatus Methanosuratincola (ex Vanwonterghem et al. 2016)</taxon>
    </lineage>
</organism>
<dbReference type="InterPro" id="IPR027410">
    <property type="entry name" value="TCP-1-like_intermed_sf"/>
</dbReference>
<dbReference type="InterPro" id="IPR027409">
    <property type="entry name" value="GroEL-like_apical_dom_sf"/>
</dbReference>
<sequence>MAATQSLPVLVLKEGTSRTTGRDAQRANIMAAVALAEAIRSSLGPKGMDKMLVSSFGDVTISNDGATIVKEMDVQHPAAKMLVEVAKTQDIEVGDGTTSAVILAGALLKKAQELLDQEVHPTVIIEGYKKAMEKALTTVDDIAFKVDPTDRKMLKEAAITTLSGKSVVAGHFERLAEMVVDAVVQVAEKQGEKYKVDLDNIRLERKKGESLDETQLVKGVVLDKEVVHPGMPKRVENAKIAILDCPLELEKTEITAKINITSPEQMKAFLDEETEMLKELVEKVARSGANVVVVQKGIDDVAQHYLAKKGILAVRRAKRSDVEALAKASGARIVTSVDDLTPNDLGFAALVEERRVGKDKMVFVEGCKNPKAVTILIRGGSDRMVDETERSLHDAKCVVRNIMQDPYLVYGGGAPEEEVATRLREYGRSLSGREQLAVLKFAEAMEEIPLTLAENSGLDPVDILVEIRAAHAKGQKTYGVDVMSGKVDDMSKSNVFEPASVKKQAIKSATEAAITLLKIDDIIAASAPKKEKEGKGSPEEGMGGMGGMGGMM</sequence>
<evidence type="ECO:0000256" key="2">
    <source>
        <dbReference type="ARBA" id="ARBA00022741"/>
    </source>
</evidence>
<dbReference type="GO" id="GO:0051082">
    <property type="term" value="F:unfolded protein binding"/>
    <property type="evidence" value="ECO:0007669"/>
    <property type="project" value="InterPro"/>
</dbReference>
<dbReference type="CDD" id="cd03343">
    <property type="entry name" value="cpn60"/>
    <property type="match status" value="1"/>
</dbReference>
<evidence type="ECO:0000313" key="7">
    <source>
        <dbReference type="EMBL" id="HHI49054.1"/>
    </source>
</evidence>
<accession>A0A7J3UZ49</accession>
<dbReference type="InterPro" id="IPR054827">
    <property type="entry name" value="thermosome_alpha"/>
</dbReference>
<keyword evidence="2 5" id="KW-0547">Nucleotide-binding</keyword>
<evidence type="ECO:0000256" key="3">
    <source>
        <dbReference type="ARBA" id="ARBA00022840"/>
    </source>
</evidence>
<dbReference type="Gene3D" id="3.30.260.10">
    <property type="entry name" value="TCP-1-like chaperonin intermediate domain"/>
    <property type="match status" value="1"/>
</dbReference>
<dbReference type="NCBIfam" id="NF041082">
    <property type="entry name" value="thermosome_alpha"/>
    <property type="match status" value="1"/>
</dbReference>
<evidence type="ECO:0000256" key="4">
    <source>
        <dbReference type="ARBA" id="ARBA00023186"/>
    </source>
</evidence>
<dbReference type="SUPFAM" id="SSF48592">
    <property type="entry name" value="GroEL equatorial domain-like"/>
    <property type="match status" value="1"/>
</dbReference>
<dbReference type="PROSITE" id="PS00750">
    <property type="entry name" value="TCP1_1"/>
    <property type="match status" value="1"/>
</dbReference>
<dbReference type="GO" id="GO:0016887">
    <property type="term" value="F:ATP hydrolysis activity"/>
    <property type="evidence" value="ECO:0007669"/>
    <property type="project" value="InterPro"/>
</dbReference>
<keyword evidence="4 5" id="KW-0143">Chaperone</keyword>
<dbReference type="InterPro" id="IPR053374">
    <property type="entry name" value="TCP-1_chaperonin"/>
</dbReference>
<evidence type="ECO:0000256" key="1">
    <source>
        <dbReference type="ARBA" id="ARBA00008020"/>
    </source>
</evidence>
<dbReference type="PANTHER" id="PTHR11353">
    <property type="entry name" value="CHAPERONIN"/>
    <property type="match status" value="1"/>
</dbReference>
<dbReference type="SUPFAM" id="SSF52029">
    <property type="entry name" value="GroEL apical domain-like"/>
    <property type="match status" value="1"/>
</dbReference>
<dbReference type="NCBIfam" id="TIGR02339">
    <property type="entry name" value="thermosome_arch"/>
    <property type="match status" value="1"/>
</dbReference>
<evidence type="ECO:0000256" key="6">
    <source>
        <dbReference type="SAM" id="MobiDB-lite"/>
    </source>
</evidence>
<dbReference type="GO" id="GO:0140662">
    <property type="term" value="F:ATP-dependent protein folding chaperone"/>
    <property type="evidence" value="ECO:0007669"/>
    <property type="project" value="InterPro"/>
</dbReference>
<dbReference type="Pfam" id="PF00118">
    <property type="entry name" value="Cpn60_TCP1"/>
    <property type="match status" value="1"/>
</dbReference>
<dbReference type="InterPro" id="IPR002423">
    <property type="entry name" value="Cpn60/GroEL/TCP-1"/>
</dbReference>
<comment type="similarity">
    <text evidence="1 5">Belongs to the TCP-1 chaperonin family.</text>
</comment>
<dbReference type="InterPro" id="IPR012714">
    <property type="entry name" value="Thermosome_arc"/>
</dbReference>
<dbReference type="PROSITE" id="PS00995">
    <property type="entry name" value="TCP1_3"/>
    <property type="match status" value="1"/>
</dbReference>
<dbReference type="InterPro" id="IPR002194">
    <property type="entry name" value="Chaperonin_TCP-1_CS"/>
</dbReference>
<dbReference type="PROSITE" id="PS00751">
    <property type="entry name" value="TCP1_2"/>
    <property type="match status" value="1"/>
</dbReference>
<proteinExistence type="inferred from homology"/>
<dbReference type="GO" id="GO:0005524">
    <property type="term" value="F:ATP binding"/>
    <property type="evidence" value="ECO:0007669"/>
    <property type="project" value="UniProtKB-KW"/>
</dbReference>
<dbReference type="Gene3D" id="3.50.7.10">
    <property type="entry name" value="GroEL"/>
    <property type="match status" value="1"/>
</dbReference>
<dbReference type="PRINTS" id="PR00304">
    <property type="entry name" value="TCOMPLEXTCP1"/>
</dbReference>
<reference evidence="7" key="1">
    <citation type="journal article" date="2020" name="mSystems">
        <title>Genome- and Community-Level Interaction Insights into Carbon Utilization and Element Cycling Functions of Hydrothermarchaeota in Hydrothermal Sediment.</title>
        <authorList>
            <person name="Zhou Z."/>
            <person name="Liu Y."/>
            <person name="Xu W."/>
            <person name="Pan J."/>
            <person name="Luo Z.H."/>
            <person name="Li M."/>
        </authorList>
    </citation>
    <scope>NUCLEOTIDE SEQUENCE [LARGE SCALE GENOMIC DNA]</scope>
    <source>
        <strain evidence="7">SpSt-1038</strain>
    </source>
</reference>
<comment type="caution">
    <text evidence="7">The sequence shown here is derived from an EMBL/GenBank/DDBJ whole genome shotgun (WGS) entry which is preliminary data.</text>
</comment>
<name>A0A7J3UZ49_9CREN</name>
<dbReference type="InterPro" id="IPR027413">
    <property type="entry name" value="GROEL-like_equatorial_sf"/>
</dbReference>
<feature type="compositionally biased region" description="Gly residues" evidence="6">
    <location>
        <begin position="541"/>
        <end position="552"/>
    </location>
</feature>
<keyword evidence="3 5" id="KW-0067">ATP-binding</keyword>
<gene>
    <name evidence="7" type="ORF">ENL91_02665</name>
</gene>